<sequence length="86" mass="9800">MVELRGVAKAGELINFEACMEILDLLYEKEETSLLCTYSCPPHSLAASILFVGVENNTVTWVVTYVMTVPQHKWEFPILPWGEEMH</sequence>
<keyword evidence="2" id="KW-1185">Reference proteome</keyword>
<evidence type="ECO:0000313" key="1">
    <source>
        <dbReference type="EMBL" id="RYQ86887.1"/>
    </source>
</evidence>
<comment type="caution">
    <text evidence="1">The sequence shown here is derived from an EMBL/GenBank/DDBJ whole genome shotgun (WGS) entry which is preliminary data.</text>
</comment>
<protein>
    <submittedName>
        <fullName evidence="1">Uncharacterized protein</fullName>
    </submittedName>
</protein>
<proteinExistence type="predicted"/>
<gene>
    <name evidence="1" type="ORF">Ahy_B10g106497</name>
</gene>
<accession>A0A444XB88</accession>
<evidence type="ECO:0000313" key="2">
    <source>
        <dbReference type="Proteomes" id="UP000289738"/>
    </source>
</evidence>
<organism evidence="1 2">
    <name type="scientific">Arachis hypogaea</name>
    <name type="common">Peanut</name>
    <dbReference type="NCBI Taxonomy" id="3818"/>
    <lineage>
        <taxon>Eukaryota</taxon>
        <taxon>Viridiplantae</taxon>
        <taxon>Streptophyta</taxon>
        <taxon>Embryophyta</taxon>
        <taxon>Tracheophyta</taxon>
        <taxon>Spermatophyta</taxon>
        <taxon>Magnoliopsida</taxon>
        <taxon>eudicotyledons</taxon>
        <taxon>Gunneridae</taxon>
        <taxon>Pentapetalae</taxon>
        <taxon>rosids</taxon>
        <taxon>fabids</taxon>
        <taxon>Fabales</taxon>
        <taxon>Fabaceae</taxon>
        <taxon>Papilionoideae</taxon>
        <taxon>50 kb inversion clade</taxon>
        <taxon>dalbergioids sensu lato</taxon>
        <taxon>Dalbergieae</taxon>
        <taxon>Pterocarpus clade</taxon>
        <taxon>Arachis</taxon>
    </lineage>
</organism>
<name>A0A444XB88_ARAHY</name>
<dbReference type="STRING" id="3818.A0A444XB88"/>
<dbReference type="AlphaFoldDB" id="A0A444XB88"/>
<dbReference type="EMBL" id="SDMP01000020">
    <property type="protein sequence ID" value="RYQ86887.1"/>
    <property type="molecule type" value="Genomic_DNA"/>
</dbReference>
<dbReference type="Proteomes" id="UP000289738">
    <property type="component" value="Chromosome B10"/>
</dbReference>
<reference evidence="1 2" key="1">
    <citation type="submission" date="2019-01" db="EMBL/GenBank/DDBJ databases">
        <title>Sequencing of cultivated peanut Arachis hypogaea provides insights into genome evolution and oil improvement.</title>
        <authorList>
            <person name="Chen X."/>
        </authorList>
    </citation>
    <scope>NUCLEOTIDE SEQUENCE [LARGE SCALE GENOMIC DNA]</scope>
    <source>
        <strain evidence="2">cv. Fuhuasheng</strain>
        <tissue evidence="1">Leaves</tissue>
    </source>
</reference>